<dbReference type="PANTHER" id="PTHR24006">
    <property type="entry name" value="UBIQUITIN CARBOXYL-TERMINAL HYDROLASE"/>
    <property type="match status" value="1"/>
</dbReference>
<keyword evidence="5 7" id="KW-0378">Hydrolase</keyword>
<keyword evidence="11" id="KW-1185">Reference proteome</keyword>
<dbReference type="PANTHER" id="PTHR24006:SF758">
    <property type="entry name" value="UBIQUITIN CARBOXYL-TERMINAL HYDROLASE 36"/>
    <property type="match status" value="1"/>
</dbReference>
<accession>A0A5C3KJ84</accession>
<dbReference type="InterPro" id="IPR018200">
    <property type="entry name" value="USP_CS"/>
</dbReference>
<feature type="compositionally biased region" description="Polar residues" evidence="8">
    <location>
        <begin position="509"/>
        <end position="520"/>
    </location>
</feature>
<dbReference type="InterPro" id="IPR028889">
    <property type="entry name" value="USP"/>
</dbReference>
<dbReference type="InterPro" id="IPR038765">
    <property type="entry name" value="Papain-like_cys_pep_sf"/>
</dbReference>
<evidence type="ECO:0000256" key="6">
    <source>
        <dbReference type="ARBA" id="ARBA00022807"/>
    </source>
</evidence>
<reference evidence="10 11" key="1">
    <citation type="journal article" date="2019" name="Nat. Ecol. Evol.">
        <title>Megaphylogeny resolves global patterns of mushroom evolution.</title>
        <authorList>
            <person name="Varga T."/>
            <person name="Krizsan K."/>
            <person name="Foldi C."/>
            <person name="Dima B."/>
            <person name="Sanchez-Garcia M."/>
            <person name="Sanchez-Ramirez S."/>
            <person name="Szollosi G.J."/>
            <person name="Szarkandi J.G."/>
            <person name="Papp V."/>
            <person name="Albert L."/>
            <person name="Andreopoulos W."/>
            <person name="Angelini C."/>
            <person name="Antonin V."/>
            <person name="Barry K.W."/>
            <person name="Bougher N.L."/>
            <person name="Buchanan P."/>
            <person name="Buyck B."/>
            <person name="Bense V."/>
            <person name="Catcheside P."/>
            <person name="Chovatia M."/>
            <person name="Cooper J."/>
            <person name="Damon W."/>
            <person name="Desjardin D."/>
            <person name="Finy P."/>
            <person name="Geml J."/>
            <person name="Haridas S."/>
            <person name="Hughes K."/>
            <person name="Justo A."/>
            <person name="Karasinski D."/>
            <person name="Kautmanova I."/>
            <person name="Kiss B."/>
            <person name="Kocsube S."/>
            <person name="Kotiranta H."/>
            <person name="LaButti K.M."/>
            <person name="Lechner B.E."/>
            <person name="Liimatainen K."/>
            <person name="Lipzen A."/>
            <person name="Lukacs Z."/>
            <person name="Mihaltcheva S."/>
            <person name="Morgado L.N."/>
            <person name="Niskanen T."/>
            <person name="Noordeloos M.E."/>
            <person name="Ohm R.A."/>
            <person name="Ortiz-Santana B."/>
            <person name="Ovrebo C."/>
            <person name="Racz N."/>
            <person name="Riley R."/>
            <person name="Savchenko A."/>
            <person name="Shiryaev A."/>
            <person name="Soop K."/>
            <person name="Spirin V."/>
            <person name="Szebenyi C."/>
            <person name="Tomsovsky M."/>
            <person name="Tulloss R.E."/>
            <person name="Uehling J."/>
            <person name="Grigoriev I.V."/>
            <person name="Vagvolgyi C."/>
            <person name="Papp T."/>
            <person name="Martin F.M."/>
            <person name="Miettinen O."/>
            <person name="Hibbett D.S."/>
            <person name="Nagy L.G."/>
        </authorList>
    </citation>
    <scope>NUCLEOTIDE SEQUENCE [LARGE SCALE GENOMIC DNA]</scope>
    <source>
        <strain evidence="10 11">CBS 121175</strain>
    </source>
</reference>
<evidence type="ECO:0000256" key="5">
    <source>
        <dbReference type="ARBA" id="ARBA00022801"/>
    </source>
</evidence>
<keyword evidence="3 7" id="KW-0645">Protease</keyword>
<sequence length="659" mass="71478">MLASPLLPSSAFGPAHQSPADDYRPAKDIDAFNSLLPPPVEFVEGSSSGAYAVPEGKYKPINAPPSPKLTRSEPAEPATASVSTSKAVSNTESQPKSPKASTKSLYQGGIDLSWPANANVGSGLYNLGNTCFLNSALQCLLHTPPLLRILMAHKSDSCRAKDFCMTCSLRIVAAKAFGPSKSAFSPASITNRLQTIAKHMRKGRQEDTHEFLRYAIDALQKSCLVGQPAKLDPKIAETTWVHKIFGGRLRSRVTCRDCGHNSDTFDRILDLSLDIFKTETVKDALRKFVAIDYLKGADKYKCKKPVVAEKRFTIHEAPPILTVHLKRFSPLGRKIGHHVNYDEALSLQPYMSDGQFGPTYSLYGVICHAGGGPNSGHYFAFVKSRDGKWWEMNDESVTQVSGPPLNKKSAYMLFYIRSKGQGLEGAVKSQMNGFMSGQSSKPRLSNSMKTMKRKERDEEAEDQGEKVDKPFIGPLLPSPTINGDGKKVNGVDPQAAALKNKIAAAASQKARSTINTLNQYKSDDEDSDKEDTGKKVDQPEEGSDKGGPPSSPSKDVEMRSSSPRPSSPPPPPPSSSPASRPATSNSASTTPTSNGIPTSSFYGNSTGKKRKSPDGVVHEGSSQKRPFHHSNGKSSHKVQYSNPLNIVTYSKKRKLPRGI</sequence>
<dbReference type="OrthoDB" id="420187at2759"/>
<feature type="compositionally biased region" description="Basic residues" evidence="8">
    <location>
        <begin position="650"/>
        <end position="659"/>
    </location>
</feature>
<feature type="compositionally biased region" description="Basic and acidic residues" evidence="8">
    <location>
        <begin position="19"/>
        <end position="30"/>
    </location>
</feature>
<evidence type="ECO:0000256" key="7">
    <source>
        <dbReference type="RuleBase" id="RU366025"/>
    </source>
</evidence>
<dbReference type="Proteomes" id="UP000307440">
    <property type="component" value="Unassembled WGS sequence"/>
</dbReference>
<evidence type="ECO:0000256" key="4">
    <source>
        <dbReference type="ARBA" id="ARBA00022786"/>
    </source>
</evidence>
<dbReference type="Gene3D" id="3.90.70.10">
    <property type="entry name" value="Cysteine proteinases"/>
    <property type="match status" value="1"/>
</dbReference>
<dbReference type="GO" id="GO:0006508">
    <property type="term" value="P:proteolysis"/>
    <property type="evidence" value="ECO:0007669"/>
    <property type="project" value="UniProtKB-KW"/>
</dbReference>
<feature type="compositionally biased region" description="Polar residues" evidence="8">
    <location>
        <begin position="90"/>
        <end position="102"/>
    </location>
</feature>
<organism evidence="10 11">
    <name type="scientific">Coprinopsis marcescibilis</name>
    <name type="common">Agaric fungus</name>
    <name type="synonym">Psathyrella marcescibilis</name>
    <dbReference type="NCBI Taxonomy" id="230819"/>
    <lineage>
        <taxon>Eukaryota</taxon>
        <taxon>Fungi</taxon>
        <taxon>Dikarya</taxon>
        <taxon>Basidiomycota</taxon>
        <taxon>Agaricomycotina</taxon>
        <taxon>Agaricomycetes</taxon>
        <taxon>Agaricomycetidae</taxon>
        <taxon>Agaricales</taxon>
        <taxon>Agaricineae</taxon>
        <taxon>Psathyrellaceae</taxon>
        <taxon>Coprinopsis</taxon>
    </lineage>
</organism>
<dbReference type="PROSITE" id="PS00973">
    <property type="entry name" value="USP_2"/>
    <property type="match status" value="1"/>
</dbReference>
<evidence type="ECO:0000256" key="1">
    <source>
        <dbReference type="ARBA" id="ARBA00000707"/>
    </source>
</evidence>
<dbReference type="PROSITE" id="PS00972">
    <property type="entry name" value="USP_1"/>
    <property type="match status" value="1"/>
</dbReference>
<feature type="compositionally biased region" description="Polar residues" evidence="8">
    <location>
        <begin position="434"/>
        <end position="449"/>
    </location>
</feature>
<feature type="region of interest" description="Disordered" evidence="8">
    <location>
        <begin position="46"/>
        <end position="102"/>
    </location>
</feature>
<dbReference type="InterPro" id="IPR050164">
    <property type="entry name" value="Peptidase_C19"/>
</dbReference>
<feature type="compositionally biased region" description="Basic residues" evidence="8">
    <location>
        <begin position="625"/>
        <end position="636"/>
    </location>
</feature>
<dbReference type="STRING" id="230819.A0A5C3KJ84"/>
<dbReference type="SUPFAM" id="SSF54001">
    <property type="entry name" value="Cysteine proteinases"/>
    <property type="match status" value="1"/>
</dbReference>
<dbReference type="GO" id="GO:0005634">
    <property type="term" value="C:nucleus"/>
    <property type="evidence" value="ECO:0007669"/>
    <property type="project" value="TreeGrafter"/>
</dbReference>
<feature type="domain" description="USP" evidence="9">
    <location>
        <begin position="122"/>
        <end position="418"/>
    </location>
</feature>
<evidence type="ECO:0000259" key="9">
    <source>
        <dbReference type="PROSITE" id="PS50235"/>
    </source>
</evidence>
<feature type="compositionally biased region" description="Polar residues" evidence="8">
    <location>
        <begin position="637"/>
        <end position="648"/>
    </location>
</feature>
<evidence type="ECO:0000313" key="11">
    <source>
        <dbReference type="Proteomes" id="UP000307440"/>
    </source>
</evidence>
<dbReference type="Pfam" id="PF00443">
    <property type="entry name" value="UCH"/>
    <property type="match status" value="1"/>
</dbReference>
<proteinExistence type="inferred from homology"/>
<feature type="region of interest" description="Disordered" evidence="8">
    <location>
        <begin position="434"/>
        <end position="488"/>
    </location>
</feature>
<dbReference type="AlphaFoldDB" id="A0A5C3KJ84"/>
<feature type="region of interest" description="Disordered" evidence="8">
    <location>
        <begin position="505"/>
        <end position="659"/>
    </location>
</feature>
<feature type="compositionally biased region" description="Low complexity" evidence="8">
    <location>
        <begin position="576"/>
        <end position="594"/>
    </location>
</feature>
<comment type="catalytic activity">
    <reaction evidence="1 7">
        <text>Thiol-dependent hydrolysis of ester, thioester, amide, peptide and isopeptide bonds formed by the C-terminal Gly of ubiquitin (a 76-residue protein attached to proteins as an intracellular targeting signal).</text>
        <dbReference type="EC" id="3.4.19.12"/>
    </reaction>
</comment>
<name>A0A5C3KJ84_COPMA</name>
<evidence type="ECO:0000256" key="8">
    <source>
        <dbReference type="SAM" id="MobiDB-lite"/>
    </source>
</evidence>
<dbReference type="FunFam" id="3.90.70.10:FF:000119">
    <property type="entry name" value="Ubiquitin specific peptidase 36"/>
    <property type="match status" value="1"/>
</dbReference>
<dbReference type="EMBL" id="ML210303">
    <property type="protein sequence ID" value="TFK20339.1"/>
    <property type="molecule type" value="Genomic_DNA"/>
</dbReference>
<dbReference type="GO" id="GO:0016579">
    <property type="term" value="P:protein deubiquitination"/>
    <property type="evidence" value="ECO:0007669"/>
    <property type="project" value="InterPro"/>
</dbReference>
<feature type="compositionally biased region" description="Polar residues" evidence="8">
    <location>
        <begin position="595"/>
        <end position="606"/>
    </location>
</feature>
<dbReference type="GO" id="GO:0004843">
    <property type="term" value="F:cysteine-type deubiquitinase activity"/>
    <property type="evidence" value="ECO:0007669"/>
    <property type="project" value="UniProtKB-UniRule"/>
</dbReference>
<protein>
    <recommendedName>
        <fullName evidence="7">Ubiquitin carboxyl-terminal hydrolase</fullName>
        <ecNumber evidence="7">3.4.19.12</ecNumber>
    </recommendedName>
</protein>
<gene>
    <name evidence="10" type="ORF">FA15DRAFT_129361</name>
</gene>
<keyword evidence="6 7" id="KW-0788">Thiol protease</keyword>
<feature type="region of interest" description="Disordered" evidence="8">
    <location>
        <begin position="1"/>
        <end position="30"/>
    </location>
</feature>
<feature type="compositionally biased region" description="Basic and acidic residues" evidence="8">
    <location>
        <begin position="530"/>
        <end position="544"/>
    </location>
</feature>
<dbReference type="GO" id="GO:0005829">
    <property type="term" value="C:cytosol"/>
    <property type="evidence" value="ECO:0007669"/>
    <property type="project" value="TreeGrafter"/>
</dbReference>
<dbReference type="PROSITE" id="PS50235">
    <property type="entry name" value="USP_3"/>
    <property type="match status" value="1"/>
</dbReference>
<keyword evidence="4 7" id="KW-0833">Ubl conjugation pathway</keyword>
<feature type="compositionally biased region" description="Pro residues" evidence="8">
    <location>
        <begin position="565"/>
        <end position="575"/>
    </location>
</feature>
<comment type="similarity">
    <text evidence="2 7">Belongs to the peptidase C19 family.</text>
</comment>
<evidence type="ECO:0000256" key="3">
    <source>
        <dbReference type="ARBA" id="ARBA00022670"/>
    </source>
</evidence>
<dbReference type="CDD" id="cd02661">
    <property type="entry name" value="Peptidase_C19E"/>
    <property type="match status" value="1"/>
</dbReference>
<dbReference type="InterPro" id="IPR001394">
    <property type="entry name" value="Peptidase_C19_UCH"/>
</dbReference>
<dbReference type="EC" id="3.4.19.12" evidence="7"/>
<evidence type="ECO:0000256" key="2">
    <source>
        <dbReference type="ARBA" id="ARBA00009085"/>
    </source>
</evidence>
<evidence type="ECO:0000313" key="10">
    <source>
        <dbReference type="EMBL" id="TFK20339.1"/>
    </source>
</evidence>
<feature type="compositionally biased region" description="Low complexity" evidence="8">
    <location>
        <begin position="78"/>
        <end position="89"/>
    </location>
</feature>